<dbReference type="AlphaFoldDB" id="A0A7W9CYT9"/>
<name>A0A7W9CYT9_9HYPH</name>
<feature type="non-terminal residue" evidence="1">
    <location>
        <position position="35"/>
    </location>
</feature>
<dbReference type="Proteomes" id="UP000528824">
    <property type="component" value="Unassembled WGS sequence"/>
</dbReference>
<accession>A0A7W9CYT9</accession>
<sequence length="35" mass="3918">MRNVCNWRIPAINAAGGSSQNRLPHLVNMAGEHRF</sequence>
<gene>
    <name evidence="1" type="ORF">GGI59_006586</name>
</gene>
<evidence type="ECO:0000313" key="2">
    <source>
        <dbReference type="Proteomes" id="UP000528824"/>
    </source>
</evidence>
<reference evidence="1 2" key="1">
    <citation type="submission" date="2020-08" db="EMBL/GenBank/DDBJ databases">
        <title>Genomic Encyclopedia of Type Strains, Phase IV (KMG-V): Genome sequencing to study the core and pangenomes of soil and plant-associated prokaryotes.</title>
        <authorList>
            <person name="Whitman W."/>
        </authorList>
    </citation>
    <scope>NUCLEOTIDE SEQUENCE [LARGE SCALE GENOMIC DNA]</scope>
    <source>
        <strain evidence="1 2">SEMIA 4034</strain>
    </source>
</reference>
<organism evidence="1 2">
    <name type="scientific">Rhizobium lentis</name>
    <dbReference type="NCBI Taxonomy" id="1138194"/>
    <lineage>
        <taxon>Bacteria</taxon>
        <taxon>Pseudomonadati</taxon>
        <taxon>Pseudomonadota</taxon>
        <taxon>Alphaproteobacteria</taxon>
        <taxon>Hyphomicrobiales</taxon>
        <taxon>Rhizobiaceae</taxon>
        <taxon>Rhizobium/Agrobacterium group</taxon>
        <taxon>Rhizobium</taxon>
    </lineage>
</organism>
<proteinExistence type="predicted"/>
<evidence type="ECO:0000313" key="1">
    <source>
        <dbReference type="EMBL" id="MBB5564868.1"/>
    </source>
</evidence>
<dbReference type="EMBL" id="JACHBC010000041">
    <property type="protein sequence ID" value="MBB5564868.1"/>
    <property type="molecule type" value="Genomic_DNA"/>
</dbReference>
<protein>
    <submittedName>
        <fullName evidence="1">Uncharacterized protein</fullName>
    </submittedName>
</protein>
<keyword evidence="2" id="KW-1185">Reference proteome</keyword>
<comment type="caution">
    <text evidence="1">The sequence shown here is derived from an EMBL/GenBank/DDBJ whole genome shotgun (WGS) entry which is preliminary data.</text>
</comment>